<dbReference type="Gene3D" id="1.10.1330.10">
    <property type="entry name" value="Dockerin domain"/>
    <property type="match status" value="1"/>
</dbReference>
<gene>
    <name evidence="2" type="ORF">I41_46610</name>
</gene>
<sequence length="385" mass="38775" precursor="true">MFRTIAISLKTPLIAAALLSFALASAEAVQVTGVGYTNHSHDQFGDPIPGSPFFKGTVNSNNNTQYVTGPSAGLSGSIKTPNSTVDAPIGASTAVSGRVTINGNATEAGVDATVGTADDWLDCNNLPAGVTLSYDVSFTITAANGNNLITANGNTGNGLAIANDAAQNYGNLDAGEVLQISAVTTSSHAWGGAPTAAFVFTPGSFGVTRFTALRSNTFDEATEGITISDGTNTWGFGTSTGTAGSNLMLENNLGNPFGPAGGDLPLTITTDTGAWTLKSFRLSTPVIYDLVPAPLTTDADFNGDGLVDGADFLVWQQNLGLAAGATNEQGDADGNAAVNDLDLVAWQTNFGAGATPPPISAIPEPAAATLAALALLAGAALGKRS</sequence>
<reference evidence="2 3" key="1">
    <citation type="submission" date="2019-02" db="EMBL/GenBank/DDBJ databases">
        <title>Deep-cultivation of Planctomycetes and their phenomic and genomic characterization uncovers novel biology.</title>
        <authorList>
            <person name="Wiegand S."/>
            <person name="Jogler M."/>
            <person name="Boedeker C."/>
            <person name="Pinto D."/>
            <person name="Vollmers J."/>
            <person name="Rivas-Marin E."/>
            <person name="Kohn T."/>
            <person name="Peeters S.H."/>
            <person name="Heuer A."/>
            <person name="Rast P."/>
            <person name="Oberbeckmann S."/>
            <person name="Bunk B."/>
            <person name="Jeske O."/>
            <person name="Meyerdierks A."/>
            <person name="Storesund J.E."/>
            <person name="Kallscheuer N."/>
            <person name="Luecker S."/>
            <person name="Lage O.M."/>
            <person name="Pohl T."/>
            <person name="Merkel B.J."/>
            <person name="Hornburger P."/>
            <person name="Mueller R.-W."/>
            <person name="Bruemmer F."/>
            <person name="Labrenz M."/>
            <person name="Spormann A.M."/>
            <person name="Op den Camp H."/>
            <person name="Overmann J."/>
            <person name="Amann R."/>
            <person name="Jetten M.S.M."/>
            <person name="Mascher T."/>
            <person name="Medema M.H."/>
            <person name="Devos D.P."/>
            <person name="Kaster A.-K."/>
            <person name="Ovreas L."/>
            <person name="Rohde M."/>
            <person name="Galperin M.Y."/>
            <person name="Jogler C."/>
        </authorList>
    </citation>
    <scope>NUCLEOTIDE SEQUENCE [LARGE SCALE GENOMIC DNA]</scope>
    <source>
        <strain evidence="2 3">I41</strain>
    </source>
</reference>
<name>A0A517U498_9BACT</name>
<protein>
    <recommendedName>
        <fullName evidence="4">PEP-CTERM protein-sorting domain-containing protein</fullName>
    </recommendedName>
</protein>
<dbReference type="PROSITE" id="PS00018">
    <property type="entry name" value="EF_HAND_1"/>
    <property type="match status" value="1"/>
</dbReference>
<dbReference type="RefSeq" id="WP_145435109.1">
    <property type="nucleotide sequence ID" value="NZ_CP036339.1"/>
</dbReference>
<dbReference type="AlphaFoldDB" id="A0A517U498"/>
<evidence type="ECO:0000256" key="1">
    <source>
        <dbReference type="SAM" id="SignalP"/>
    </source>
</evidence>
<dbReference type="KEGG" id="llh:I41_46610"/>
<accession>A0A517U498</accession>
<dbReference type="InterPro" id="IPR036439">
    <property type="entry name" value="Dockerin_dom_sf"/>
</dbReference>
<feature type="chain" id="PRO_5022205820" description="PEP-CTERM protein-sorting domain-containing protein" evidence="1">
    <location>
        <begin position="29"/>
        <end position="385"/>
    </location>
</feature>
<dbReference type="EMBL" id="CP036339">
    <property type="protein sequence ID" value="QDT75450.1"/>
    <property type="molecule type" value="Genomic_DNA"/>
</dbReference>
<evidence type="ECO:0000313" key="3">
    <source>
        <dbReference type="Proteomes" id="UP000317909"/>
    </source>
</evidence>
<evidence type="ECO:0008006" key="4">
    <source>
        <dbReference type="Google" id="ProtNLM"/>
    </source>
</evidence>
<feature type="signal peptide" evidence="1">
    <location>
        <begin position="1"/>
        <end position="28"/>
    </location>
</feature>
<dbReference type="GO" id="GO:0000272">
    <property type="term" value="P:polysaccharide catabolic process"/>
    <property type="evidence" value="ECO:0007669"/>
    <property type="project" value="InterPro"/>
</dbReference>
<dbReference type="Proteomes" id="UP000317909">
    <property type="component" value="Chromosome"/>
</dbReference>
<organism evidence="2 3">
    <name type="scientific">Lacipirellula limnantheis</name>
    <dbReference type="NCBI Taxonomy" id="2528024"/>
    <lineage>
        <taxon>Bacteria</taxon>
        <taxon>Pseudomonadati</taxon>
        <taxon>Planctomycetota</taxon>
        <taxon>Planctomycetia</taxon>
        <taxon>Pirellulales</taxon>
        <taxon>Lacipirellulaceae</taxon>
        <taxon>Lacipirellula</taxon>
    </lineage>
</organism>
<keyword evidence="3" id="KW-1185">Reference proteome</keyword>
<keyword evidence="1" id="KW-0732">Signal</keyword>
<dbReference type="OrthoDB" id="276481at2"/>
<evidence type="ECO:0000313" key="2">
    <source>
        <dbReference type="EMBL" id="QDT75450.1"/>
    </source>
</evidence>
<dbReference type="InterPro" id="IPR018247">
    <property type="entry name" value="EF_Hand_1_Ca_BS"/>
</dbReference>
<proteinExistence type="predicted"/>